<reference evidence="1" key="1">
    <citation type="submission" date="2018-02" db="EMBL/GenBank/DDBJ databases">
        <title>Rhizophora mucronata_Transcriptome.</title>
        <authorList>
            <person name="Meera S.P."/>
            <person name="Sreeshan A."/>
            <person name="Augustine A."/>
        </authorList>
    </citation>
    <scope>NUCLEOTIDE SEQUENCE</scope>
    <source>
        <tissue evidence="1">Leaf</tissue>
    </source>
</reference>
<proteinExistence type="predicted"/>
<evidence type="ECO:0000313" key="1">
    <source>
        <dbReference type="EMBL" id="MBX43504.1"/>
    </source>
</evidence>
<name>A0A2P2NM78_RHIMU</name>
<accession>A0A2P2NM78</accession>
<organism evidence="1">
    <name type="scientific">Rhizophora mucronata</name>
    <name type="common">Asiatic mangrove</name>
    <dbReference type="NCBI Taxonomy" id="61149"/>
    <lineage>
        <taxon>Eukaryota</taxon>
        <taxon>Viridiplantae</taxon>
        <taxon>Streptophyta</taxon>
        <taxon>Embryophyta</taxon>
        <taxon>Tracheophyta</taxon>
        <taxon>Spermatophyta</taxon>
        <taxon>Magnoliopsida</taxon>
        <taxon>eudicotyledons</taxon>
        <taxon>Gunneridae</taxon>
        <taxon>Pentapetalae</taxon>
        <taxon>rosids</taxon>
        <taxon>fabids</taxon>
        <taxon>Malpighiales</taxon>
        <taxon>Rhizophoraceae</taxon>
        <taxon>Rhizophora</taxon>
    </lineage>
</organism>
<dbReference type="AlphaFoldDB" id="A0A2P2NM78"/>
<protein>
    <submittedName>
        <fullName evidence="1">Uncharacterized protein</fullName>
    </submittedName>
</protein>
<dbReference type="EMBL" id="GGEC01063020">
    <property type="protein sequence ID" value="MBX43504.1"/>
    <property type="molecule type" value="Transcribed_RNA"/>
</dbReference>
<sequence>MNDNNAQRPLYLVFNFLAHQPLNP</sequence>